<proteinExistence type="predicted"/>
<gene>
    <name evidence="2" type="ORF">LPLAT_LOCUS11144</name>
</gene>
<reference evidence="2" key="1">
    <citation type="submission" date="2024-04" db="EMBL/GenBank/DDBJ databases">
        <authorList>
            <consortium name="Molecular Ecology Group"/>
        </authorList>
    </citation>
    <scope>NUCLEOTIDE SEQUENCE</scope>
</reference>
<evidence type="ECO:0000313" key="2">
    <source>
        <dbReference type="EMBL" id="CAL1685724.1"/>
    </source>
</evidence>
<keyword evidence="3" id="KW-1185">Reference proteome</keyword>
<name>A0AAV2P159_9HYME</name>
<dbReference type="AlphaFoldDB" id="A0AAV2P159"/>
<feature type="region of interest" description="Disordered" evidence="1">
    <location>
        <begin position="1"/>
        <end position="24"/>
    </location>
</feature>
<organism evidence="2 3">
    <name type="scientific">Lasius platythorax</name>
    <dbReference type="NCBI Taxonomy" id="488582"/>
    <lineage>
        <taxon>Eukaryota</taxon>
        <taxon>Metazoa</taxon>
        <taxon>Ecdysozoa</taxon>
        <taxon>Arthropoda</taxon>
        <taxon>Hexapoda</taxon>
        <taxon>Insecta</taxon>
        <taxon>Pterygota</taxon>
        <taxon>Neoptera</taxon>
        <taxon>Endopterygota</taxon>
        <taxon>Hymenoptera</taxon>
        <taxon>Apocrita</taxon>
        <taxon>Aculeata</taxon>
        <taxon>Formicoidea</taxon>
        <taxon>Formicidae</taxon>
        <taxon>Formicinae</taxon>
        <taxon>Lasius</taxon>
        <taxon>Lasius</taxon>
    </lineage>
</organism>
<accession>A0AAV2P159</accession>
<evidence type="ECO:0000256" key="1">
    <source>
        <dbReference type="SAM" id="MobiDB-lite"/>
    </source>
</evidence>
<sequence length="219" mass="24880">MTRDDRSQRRPVGPAQVTSSTAEKCGAAEEPLSRMCLFAIPINSVHRELRNRMINRHWTTLELVAENCDRISDGTITVYHLTDCDPRVSGSPLIHDAFTLLRYSWNRTCQIEIPPRQVGISRIVRAIRFQGREFRRGCVCGCDFRSRFLVKDFACPVFGQSSPRETKWRARDRAAPVRIDLSHVLRVGALFADWRVRAPRRACTKPIAIAAGRHPTIAA</sequence>
<dbReference type="EMBL" id="OZ034829">
    <property type="protein sequence ID" value="CAL1685724.1"/>
    <property type="molecule type" value="Genomic_DNA"/>
</dbReference>
<protein>
    <submittedName>
        <fullName evidence="2">Uncharacterized protein</fullName>
    </submittedName>
</protein>
<evidence type="ECO:0000313" key="3">
    <source>
        <dbReference type="Proteomes" id="UP001497644"/>
    </source>
</evidence>
<dbReference type="Proteomes" id="UP001497644">
    <property type="component" value="Chromosome 6"/>
</dbReference>